<dbReference type="PRINTS" id="PR00032">
    <property type="entry name" value="HTHARAC"/>
</dbReference>
<evidence type="ECO:0000313" key="6">
    <source>
        <dbReference type="Proteomes" id="UP001185092"/>
    </source>
</evidence>
<evidence type="ECO:0000313" key="5">
    <source>
        <dbReference type="EMBL" id="MDR6240496.1"/>
    </source>
</evidence>
<keyword evidence="2 5" id="KW-0238">DNA-binding</keyword>
<feature type="domain" description="HTH araC/xylS-type" evidence="4">
    <location>
        <begin position="200"/>
        <end position="301"/>
    </location>
</feature>
<sequence>MTDFLKIMTLSEMFKLINLPAPKHPLITLIDYSKTPLQAQLPPCKVICDFYQITLKSDKNGFLKYGREKYDYQEGSLIYLAPGQVVQFSDAQDIQVDKGWSLFFHADLIRSFSLEKKMKDYGFFNYQSNEALHISEREKEIIDSIIKKMQIELDSHLDEYSEEVMVSNLELLLNYSKRFYNRQFITRKRFDVGLIAKFTELLETYFDEDKQKQLGLPTVQYFADELNYSSNYLNELIKKSTDRSILEHVHFKVIEMAKTKLLNTNMSISEIAYELGFEYSQYFSRLFKKKTGMTPISYRNIG</sequence>
<dbReference type="Proteomes" id="UP001185092">
    <property type="component" value="Unassembled WGS sequence"/>
</dbReference>
<protein>
    <submittedName>
        <fullName evidence="5">AraC-like DNA-binding protein</fullName>
    </submittedName>
</protein>
<dbReference type="PANTHER" id="PTHR43280:SF32">
    <property type="entry name" value="TRANSCRIPTIONAL REGULATORY PROTEIN"/>
    <property type="match status" value="1"/>
</dbReference>
<proteinExistence type="predicted"/>
<dbReference type="RefSeq" id="WP_309940482.1">
    <property type="nucleotide sequence ID" value="NZ_AP025306.1"/>
</dbReference>
<name>A0AAE3XRD3_9BACT</name>
<dbReference type="GO" id="GO:0043565">
    <property type="term" value="F:sequence-specific DNA binding"/>
    <property type="evidence" value="ECO:0007669"/>
    <property type="project" value="InterPro"/>
</dbReference>
<accession>A0AAE3XRD3</accession>
<organism evidence="5 6">
    <name type="scientific">Aureibacter tunicatorum</name>
    <dbReference type="NCBI Taxonomy" id="866807"/>
    <lineage>
        <taxon>Bacteria</taxon>
        <taxon>Pseudomonadati</taxon>
        <taxon>Bacteroidota</taxon>
        <taxon>Cytophagia</taxon>
        <taxon>Cytophagales</taxon>
        <taxon>Persicobacteraceae</taxon>
        <taxon>Aureibacter</taxon>
    </lineage>
</organism>
<evidence type="ECO:0000256" key="2">
    <source>
        <dbReference type="ARBA" id="ARBA00023125"/>
    </source>
</evidence>
<dbReference type="PROSITE" id="PS01124">
    <property type="entry name" value="HTH_ARAC_FAMILY_2"/>
    <property type="match status" value="1"/>
</dbReference>
<gene>
    <name evidence="5" type="ORF">HNQ88_003572</name>
</gene>
<keyword evidence="3" id="KW-0804">Transcription</keyword>
<dbReference type="InterPro" id="IPR020449">
    <property type="entry name" value="Tscrpt_reg_AraC-type_HTH"/>
</dbReference>
<dbReference type="SMART" id="SM00342">
    <property type="entry name" value="HTH_ARAC"/>
    <property type="match status" value="1"/>
</dbReference>
<evidence type="ECO:0000259" key="4">
    <source>
        <dbReference type="PROSITE" id="PS01124"/>
    </source>
</evidence>
<evidence type="ECO:0000256" key="3">
    <source>
        <dbReference type="ARBA" id="ARBA00023163"/>
    </source>
</evidence>
<comment type="caution">
    <text evidence="5">The sequence shown here is derived from an EMBL/GenBank/DDBJ whole genome shotgun (WGS) entry which is preliminary data.</text>
</comment>
<dbReference type="SUPFAM" id="SSF46689">
    <property type="entry name" value="Homeodomain-like"/>
    <property type="match status" value="1"/>
</dbReference>
<dbReference type="InterPro" id="IPR018060">
    <property type="entry name" value="HTH_AraC"/>
</dbReference>
<dbReference type="InterPro" id="IPR009057">
    <property type="entry name" value="Homeodomain-like_sf"/>
</dbReference>
<dbReference type="PANTHER" id="PTHR43280">
    <property type="entry name" value="ARAC-FAMILY TRANSCRIPTIONAL REGULATOR"/>
    <property type="match status" value="1"/>
</dbReference>
<keyword evidence="1" id="KW-0805">Transcription regulation</keyword>
<dbReference type="Pfam" id="PF12833">
    <property type="entry name" value="HTH_18"/>
    <property type="match status" value="1"/>
</dbReference>
<evidence type="ECO:0000256" key="1">
    <source>
        <dbReference type="ARBA" id="ARBA00023015"/>
    </source>
</evidence>
<reference evidence="5" key="1">
    <citation type="submission" date="2023-07" db="EMBL/GenBank/DDBJ databases">
        <title>Genomic Encyclopedia of Type Strains, Phase IV (KMG-IV): sequencing the most valuable type-strain genomes for metagenomic binning, comparative biology and taxonomic classification.</title>
        <authorList>
            <person name="Goeker M."/>
        </authorList>
    </citation>
    <scope>NUCLEOTIDE SEQUENCE</scope>
    <source>
        <strain evidence="5">DSM 26174</strain>
    </source>
</reference>
<keyword evidence="6" id="KW-1185">Reference proteome</keyword>
<dbReference type="EMBL" id="JAVDQD010000005">
    <property type="protein sequence ID" value="MDR6240496.1"/>
    <property type="molecule type" value="Genomic_DNA"/>
</dbReference>
<dbReference type="AlphaFoldDB" id="A0AAE3XRD3"/>
<dbReference type="GO" id="GO:0003700">
    <property type="term" value="F:DNA-binding transcription factor activity"/>
    <property type="evidence" value="ECO:0007669"/>
    <property type="project" value="InterPro"/>
</dbReference>
<dbReference type="Gene3D" id="1.10.10.60">
    <property type="entry name" value="Homeodomain-like"/>
    <property type="match status" value="1"/>
</dbReference>